<organism evidence="2 3">
    <name type="scientific">Spizellomyces punctatus (strain DAOM BR117)</name>
    <dbReference type="NCBI Taxonomy" id="645134"/>
    <lineage>
        <taxon>Eukaryota</taxon>
        <taxon>Fungi</taxon>
        <taxon>Fungi incertae sedis</taxon>
        <taxon>Chytridiomycota</taxon>
        <taxon>Chytridiomycota incertae sedis</taxon>
        <taxon>Chytridiomycetes</taxon>
        <taxon>Spizellomycetales</taxon>
        <taxon>Spizellomycetaceae</taxon>
        <taxon>Spizellomyces</taxon>
    </lineage>
</organism>
<evidence type="ECO:0000313" key="3">
    <source>
        <dbReference type="Proteomes" id="UP000053201"/>
    </source>
</evidence>
<feature type="compositionally biased region" description="Polar residues" evidence="1">
    <location>
        <begin position="71"/>
        <end position="81"/>
    </location>
</feature>
<dbReference type="AlphaFoldDB" id="A0A0L0HJ72"/>
<dbReference type="GeneID" id="27686842"/>
<feature type="region of interest" description="Disordered" evidence="1">
    <location>
        <begin position="167"/>
        <end position="194"/>
    </location>
</feature>
<feature type="compositionally biased region" description="Acidic residues" evidence="1">
    <location>
        <begin position="39"/>
        <end position="48"/>
    </location>
</feature>
<protein>
    <submittedName>
        <fullName evidence="2">Uncharacterized protein</fullName>
    </submittedName>
</protein>
<gene>
    <name evidence="2" type="ORF">SPPG_03313</name>
</gene>
<dbReference type="Proteomes" id="UP000053201">
    <property type="component" value="Unassembled WGS sequence"/>
</dbReference>
<reference evidence="2 3" key="1">
    <citation type="submission" date="2009-08" db="EMBL/GenBank/DDBJ databases">
        <title>The Genome Sequence of Spizellomyces punctatus strain DAOM BR117.</title>
        <authorList>
            <consortium name="The Broad Institute Genome Sequencing Platform"/>
            <person name="Russ C."/>
            <person name="Cuomo C."/>
            <person name="Shea T."/>
            <person name="Young S.K."/>
            <person name="Zeng Q."/>
            <person name="Koehrsen M."/>
            <person name="Haas B."/>
            <person name="Borodovsky M."/>
            <person name="Guigo R."/>
            <person name="Alvarado L."/>
            <person name="Berlin A."/>
            <person name="Bochicchio J."/>
            <person name="Borenstein D."/>
            <person name="Chapman S."/>
            <person name="Chen Z."/>
            <person name="Engels R."/>
            <person name="Freedman E."/>
            <person name="Gellesch M."/>
            <person name="Goldberg J."/>
            <person name="Griggs A."/>
            <person name="Gujja S."/>
            <person name="Heiman D."/>
            <person name="Hepburn T."/>
            <person name="Howarth C."/>
            <person name="Jen D."/>
            <person name="Larson L."/>
            <person name="Lewis B."/>
            <person name="Mehta T."/>
            <person name="Park D."/>
            <person name="Pearson M."/>
            <person name="Roberts A."/>
            <person name="Saif S."/>
            <person name="Shenoy N."/>
            <person name="Sisk P."/>
            <person name="Stolte C."/>
            <person name="Sykes S."/>
            <person name="Thomson T."/>
            <person name="Walk T."/>
            <person name="White J."/>
            <person name="Yandava C."/>
            <person name="Burger G."/>
            <person name="Gray M.W."/>
            <person name="Holland P.W.H."/>
            <person name="King N."/>
            <person name="Lang F.B.F."/>
            <person name="Roger A.J."/>
            <person name="Ruiz-Trillo I."/>
            <person name="Lander E."/>
            <person name="Nusbaum C."/>
        </authorList>
    </citation>
    <scope>NUCLEOTIDE SEQUENCE [LARGE SCALE GENOMIC DNA]</scope>
    <source>
        <strain evidence="2 3">DAOM BR117</strain>
    </source>
</reference>
<feature type="compositionally biased region" description="Basic residues" evidence="1">
    <location>
        <begin position="170"/>
        <end position="186"/>
    </location>
</feature>
<feature type="compositionally biased region" description="Basic and acidic residues" evidence="1">
    <location>
        <begin position="93"/>
        <end position="132"/>
    </location>
</feature>
<dbReference type="EMBL" id="KQ257454">
    <property type="protein sequence ID" value="KND01516.1"/>
    <property type="molecule type" value="Genomic_DNA"/>
</dbReference>
<feature type="region of interest" description="Disordered" evidence="1">
    <location>
        <begin position="1"/>
        <end position="132"/>
    </location>
</feature>
<dbReference type="VEuPathDB" id="FungiDB:SPPG_03313"/>
<proteinExistence type="predicted"/>
<sequence>MPAQTAPLVGALGRSPSANAGFGIQDPIPEEEVLHRESSDEDEEDEEHQDYVQELVNKYTAPPQRGGALERSSTALPNNSKEQNDAPLPKKRSASEKQRAHLEKTREKALQVRRELAAKRKEEKELERKRKEEERILAKAEALMEQERRIEARLRARDVEKEIKKTSPVVKKRVKTPIPKPKKRQHIVVEESSDESSSDDYEIVKVIKRKRPAHQTTEKYAEANLLPVELRSNAPPQRGGAVHSQRVHSFFDDII</sequence>
<name>A0A0L0HJ72_SPIPD</name>
<dbReference type="RefSeq" id="XP_016609555.1">
    <property type="nucleotide sequence ID" value="XM_016751589.1"/>
</dbReference>
<evidence type="ECO:0000313" key="2">
    <source>
        <dbReference type="EMBL" id="KND01516.1"/>
    </source>
</evidence>
<dbReference type="InParanoid" id="A0A0L0HJ72"/>
<evidence type="ECO:0000256" key="1">
    <source>
        <dbReference type="SAM" id="MobiDB-lite"/>
    </source>
</evidence>
<keyword evidence="3" id="KW-1185">Reference proteome</keyword>
<accession>A0A0L0HJ72</accession>